<dbReference type="EMBL" id="JBDFQZ010000012">
    <property type="protein sequence ID" value="KAK9672639.1"/>
    <property type="molecule type" value="Genomic_DNA"/>
</dbReference>
<keyword evidence="1" id="KW-0175">Coiled coil</keyword>
<dbReference type="PROSITE" id="PS51840">
    <property type="entry name" value="C2_NT"/>
    <property type="match status" value="1"/>
</dbReference>
<evidence type="ECO:0000313" key="5">
    <source>
        <dbReference type="Proteomes" id="UP001443914"/>
    </source>
</evidence>
<feature type="coiled-coil region" evidence="1">
    <location>
        <begin position="923"/>
        <end position="964"/>
    </location>
</feature>
<dbReference type="AlphaFoldDB" id="A0AAW1H9A5"/>
<dbReference type="InterPro" id="IPR019448">
    <property type="entry name" value="NT-C2"/>
</dbReference>
<feature type="compositionally biased region" description="Basic and acidic residues" evidence="2">
    <location>
        <begin position="846"/>
        <end position="858"/>
    </location>
</feature>
<protein>
    <recommendedName>
        <fullName evidence="3">C2 NT-type domain-containing protein</fullName>
    </recommendedName>
</protein>
<name>A0AAW1H9A5_SAPOF</name>
<dbReference type="Pfam" id="PF10358">
    <property type="entry name" value="NT-C2"/>
    <property type="match status" value="1"/>
</dbReference>
<keyword evidence="5" id="KW-1185">Reference proteome</keyword>
<feature type="coiled-coil region" evidence="1">
    <location>
        <begin position="268"/>
        <end position="330"/>
    </location>
</feature>
<feature type="domain" description="C2 NT-type" evidence="3">
    <location>
        <begin position="4"/>
        <end position="138"/>
    </location>
</feature>
<gene>
    <name evidence="4" type="ORF">RND81_12G113800</name>
</gene>
<dbReference type="PANTHER" id="PTHR34452:SF14">
    <property type="entry name" value="MYOSIN HEAVY CHAIN, MUSCLE"/>
    <property type="match status" value="1"/>
</dbReference>
<organism evidence="4 5">
    <name type="scientific">Saponaria officinalis</name>
    <name type="common">Common soapwort</name>
    <name type="synonym">Lychnis saponaria</name>
    <dbReference type="NCBI Taxonomy" id="3572"/>
    <lineage>
        <taxon>Eukaryota</taxon>
        <taxon>Viridiplantae</taxon>
        <taxon>Streptophyta</taxon>
        <taxon>Embryophyta</taxon>
        <taxon>Tracheophyta</taxon>
        <taxon>Spermatophyta</taxon>
        <taxon>Magnoliopsida</taxon>
        <taxon>eudicotyledons</taxon>
        <taxon>Gunneridae</taxon>
        <taxon>Pentapetalae</taxon>
        <taxon>Caryophyllales</taxon>
        <taxon>Caryophyllaceae</taxon>
        <taxon>Caryophylleae</taxon>
        <taxon>Saponaria</taxon>
    </lineage>
</organism>
<feature type="coiled-coil region" evidence="1">
    <location>
        <begin position="375"/>
        <end position="409"/>
    </location>
</feature>
<feature type="compositionally biased region" description="Polar residues" evidence="2">
    <location>
        <begin position="885"/>
        <end position="905"/>
    </location>
</feature>
<feature type="compositionally biased region" description="Basic and acidic residues" evidence="2">
    <location>
        <begin position="213"/>
        <end position="235"/>
    </location>
</feature>
<evidence type="ECO:0000256" key="2">
    <source>
        <dbReference type="SAM" id="MobiDB-lite"/>
    </source>
</evidence>
<evidence type="ECO:0000256" key="1">
    <source>
        <dbReference type="SAM" id="Coils"/>
    </source>
</evidence>
<feature type="region of interest" description="Disordered" evidence="2">
    <location>
        <begin position="411"/>
        <end position="431"/>
    </location>
</feature>
<dbReference type="PANTHER" id="PTHR34452">
    <property type="entry name" value="MYOSIN HEAVY CHAIN-RELATED PROTEIN"/>
    <property type="match status" value="1"/>
</dbReference>
<dbReference type="Gene3D" id="1.10.287.1490">
    <property type="match status" value="1"/>
</dbReference>
<comment type="caution">
    <text evidence="4">The sequence shown here is derived from an EMBL/GenBank/DDBJ whole genome shotgun (WGS) entry which is preliminary data.</text>
</comment>
<sequence>MFKKGRWKNEKIKVVFILHFQAIQVPLTKSRLMISVVPVDVGQPTVRLPKALVQNGICTWENPVYEAVKFTRDAKTGKLQDKFYQFIISTGSSKSGFFGEVFVNFADYVEATAPSTISIPIKSSFAGAILHVRIQNTQGADDQRDHQRDIEENVISPLKTPLVSLQGQFSNSESDGGLDYAKHEAAYDNTTVPSDTDGRKSVSNVSTLNSLFKQKDYEVPQETAEKEQQTRKTSEVDWSSEDEVVNFIENTKGDFPRAQEQEPPKTLVEKLKREILALQRQADVTDIELQSLRRQVVKETKKGQELSGQVSKLKEEKEAWRAESEKLRSQQNVNNDSEIPREMAVENMKSWRCSNEVEEDLKHAKGLNRALRSQLRRTQDSNSELILVVRDLEEKLEKKGKELTSISKKMQDDKKAKEIHDKEYEDEMDSDEEVSELTPSHDFNDTIALQEQLKNLENDLESHIKEKRQLEEQIEQYARDYDIAKKENNDLSSKFNQKQLELIKRERESTQNQRKMDELESQITRLENVIRKQGEEFSENSTTITDLQTQISSLKYELERQAAEFEDEFELMNSDRAELEKRAVRAEENLRKTKLDNTSSAQKLKDEFRELSDELASKFSENEELTMKAEAEARDLRDHITVLEEHLHNATQEIELIQNQCATEVEKISSQLTEKEKELEQLLHSHRGESAKLSSSHKKLEDRCEALSKENQALRMEVERLTEENYYFIKQLEETKTLVVETKAALEEIKNDRDELETKYSAAQTEIEKCQEQLKGLKTITERVDELAGVQSQLEDVQAQYSESKTRLSDMKSDNENLRKQATRQKEYLQKKDLEIALLEKFKDASSKEISSLKEKVKQLKSVRPAGISSENGNKAEEKKHSTGKKLQQSAFLGKTLQNGNVKTSAESRKEACTEKKVADSKTSELVSEVELLKEKNRSTEDELRELQEKYSEVSLKFAEVEGERQQLVMTIRNLRNGQKK</sequence>
<evidence type="ECO:0000259" key="3">
    <source>
        <dbReference type="PROSITE" id="PS51840"/>
    </source>
</evidence>
<feature type="region of interest" description="Disordered" evidence="2">
    <location>
        <begin position="213"/>
        <end position="238"/>
    </location>
</feature>
<reference evidence="4" key="1">
    <citation type="submission" date="2024-03" db="EMBL/GenBank/DDBJ databases">
        <title>WGS assembly of Saponaria officinalis var. Norfolk2.</title>
        <authorList>
            <person name="Jenkins J."/>
            <person name="Shu S."/>
            <person name="Grimwood J."/>
            <person name="Barry K."/>
            <person name="Goodstein D."/>
            <person name="Schmutz J."/>
            <person name="Leebens-Mack J."/>
            <person name="Osbourn A."/>
        </authorList>
    </citation>
    <scope>NUCLEOTIDE SEQUENCE [LARGE SCALE GENOMIC DNA]</scope>
    <source>
        <strain evidence="4">JIC</strain>
    </source>
</reference>
<dbReference type="Gene3D" id="6.10.140.910">
    <property type="match status" value="1"/>
</dbReference>
<feature type="compositionally biased region" description="Basic and acidic residues" evidence="2">
    <location>
        <begin position="411"/>
        <end position="423"/>
    </location>
</feature>
<accession>A0AAW1H9A5</accession>
<proteinExistence type="predicted"/>
<dbReference type="Proteomes" id="UP001443914">
    <property type="component" value="Unassembled WGS sequence"/>
</dbReference>
<feature type="region of interest" description="Disordered" evidence="2">
    <location>
        <begin position="846"/>
        <end position="917"/>
    </location>
</feature>
<feature type="compositionally biased region" description="Basic and acidic residues" evidence="2">
    <location>
        <begin position="906"/>
        <end position="917"/>
    </location>
</feature>
<evidence type="ECO:0000313" key="4">
    <source>
        <dbReference type="EMBL" id="KAK9672639.1"/>
    </source>
</evidence>